<evidence type="ECO:0000256" key="1">
    <source>
        <dbReference type="SAM" id="MobiDB-lite"/>
    </source>
</evidence>
<dbReference type="Proteomes" id="UP000215914">
    <property type="component" value="Unassembled WGS sequence"/>
</dbReference>
<evidence type="ECO:0000313" key="3">
    <source>
        <dbReference type="Proteomes" id="UP000215914"/>
    </source>
</evidence>
<dbReference type="EMBL" id="MNCJ02000330">
    <property type="protein sequence ID" value="KAF5762892.1"/>
    <property type="molecule type" value="Genomic_DNA"/>
</dbReference>
<reference evidence="2" key="2">
    <citation type="submission" date="2020-06" db="EMBL/GenBank/DDBJ databases">
        <title>Helianthus annuus Genome sequencing and assembly Release 2.</title>
        <authorList>
            <person name="Gouzy J."/>
            <person name="Langlade N."/>
            <person name="Munos S."/>
        </authorList>
    </citation>
    <scope>NUCLEOTIDE SEQUENCE</scope>
    <source>
        <tissue evidence="2">Leaves</tissue>
    </source>
</reference>
<proteinExistence type="predicted"/>
<sequence length="45" mass="5053">MIYTPTTPYCGPYASSKTKTRVPTPLLETSPEKKPLNMRKLAGKR</sequence>
<feature type="region of interest" description="Disordered" evidence="1">
    <location>
        <begin position="12"/>
        <end position="45"/>
    </location>
</feature>
<reference evidence="2" key="1">
    <citation type="journal article" date="2017" name="Nature">
        <title>The sunflower genome provides insights into oil metabolism, flowering and Asterid evolution.</title>
        <authorList>
            <person name="Badouin H."/>
            <person name="Gouzy J."/>
            <person name="Grassa C.J."/>
            <person name="Murat F."/>
            <person name="Staton S.E."/>
            <person name="Cottret L."/>
            <person name="Lelandais-Briere C."/>
            <person name="Owens G.L."/>
            <person name="Carrere S."/>
            <person name="Mayjonade B."/>
            <person name="Legrand L."/>
            <person name="Gill N."/>
            <person name="Kane N.C."/>
            <person name="Bowers J.E."/>
            <person name="Hubner S."/>
            <person name="Bellec A."/>
            <person name="Berard A."/>
            <person name="Berges H."/>
            <person name="Blanchet N."/>
            <person name="Boniface M.C."/>
            <person name="Brunel D."/>
            <person name="Catrice O."/>
            <person name="Chaidir N."/>
            <person name="Claudel C."/>
            <person name="Donnadieu C."/>
            <person name="Faraut T."/>
            <person name="Fievet G."/>
            <person name="Helmstetter N."/>
            <person name="King M."/>
            <person name="Knapp S.J."/>
            <person name="Lai Z."/>
            <person name="Le Paslier M.C."/>
            <person name="Lippi Y."/>
            <person name="Lorenzon L."/>
            <person name="Mandel J.R."/>
            <person name="Marage G."/>
            <person name="Marchand G."/>
            <person name="Marquand E."/>
            <person name="Bret-Mestries E."/>
            <person name="Morien E."/>
            <person name="Nambeesan S."/>
            <person name="Nguyen T."/>
            <person name="Pegot-Espagnet P."/>
            <person name="Pouilly N."/>
            <person name="Raftis F."/>
            <person name="Sallet E."/>
            <person name="Schiex T."/>
            <person name="Thomas J."/>
            <person name="Vandecasteele C."/>
            <person name="Vares D."/>
            <person name="Vear F."/>
            <person name="Vautrin S."/>
            <person name="Crespi M."/>
            <person name="Mangin B."/>
            <person name="Burke J.M."/>
            <person name="Salse J."/>
            <person name="Munos S."/>
            <person name="Vincourt P."/>
            <person name="Rieseberg L.H."/>
            <person name="Langlade N.B."/>
        </authorList>
    </citation>
    <scope>NUCLEOTIDE SEQUENCE</scope>
    <source>
        <tissue evidence="2">Leaves</tissue>
    </source>
</reference>
<name>A0A9K3DWI2_HELAN</name>
<dbReference type="Gramene" id="mRNA:HanXRQr2_Chr15g0673941">
    <property type="protein sequence ID" value="mRNA:HanXRQr2_Chr15g0673941"/>
    <property type="gene ID" value="HanXRQr2_Chr15g0673941"/>
</dbReference>
<dbReference type="AlphaFoldDB" id="A0A9K3DWI2"/>
<organism evidence="2 3">
    <name type="scientific">Helianthus annuus</name>
    <name type="common">Common sunflower</name>
    <dbReference type="NCBI Taxonomy" id="4232"/>
    <lineage>
        <taxon>Eukaryota</taxon>
        <taxon>Viridiplantae</taxon>
        <taxon>Streptophyta</taxon>
        <taxon>Embryophyta</taxon>
        <taxon>Tracheophyta</taxon>
        <taxon>Spermatophyta</taxon>
        <taxon>Magnoliopsida</taxon>
        <taxon>eudicotyledons</taxon>
        <taxon>Gunneridae</taxon>
        <taxon>Pentapetalae</taxon>
        <taxon>asterids</taxon>
        <taxon>campanulids</taxon>
        <taxon>Asterales</taxon>
        <taxon>Asteraceae</taxon>
        <taxon>Asteroideae</taxon>
        <taxon>Heliantheae alliance</taxon>
        <taxon>Heliantheae</taxon>
        <taxon>Helianthus</taxon>
    </lineage>
</organism>
<comment type="caution">
    <text evidence="2">The sequence shown here is derived from an EMBL/GenBank/DDBJ whole genome shotgun (WGS) entry which is preliminary data.</text>
</comment>
<evidence type="ECO:0000313" key="2">
    <source>
        <dbReference type="EMBL" id="KAF5762892.1"/>
    </source>
</evidence>
<gene>
    <name evidence="2" type="ORF">HanXRQr2_Chr15g0673941</name>
</gene>
<protein>
    <submittedName>
        <fullName evidence="2">Uncharacterized protein</fullName>
    </submittedName>
</protein>
<keyword evidence="3" id="KW-1185">Reference proteome</keyword>
<accession>A0A9K3DWI2</accession>